<proteinExistence type="predicted"/>
<keyword evidence="3" id="KW-1185">Reference proteome</keyword>
<feature type="transmembrane region" description="Helical" evidence="1">
    <location>
        <begin position="21"/>
        <end position="42"/>
    </location>
</feature>
<name>A0A975BZA6_9CAUL</name>
<evidence type="ECO:0000313" key="3">
    <source>
        <dbReference type="Proteomes" id="UP000663918"/>
    </source>
</evidence>
<keyword evidence="1" id="KW-1133">Transmembrane helix</keyword>
<feature type="transmembrane region" description="Helical" evidence="1">
    <location>
        <begin position="48"/>
        <end position="67"/>
    </location>
</feature>
<evidence type="ECO:0000256" key="1">
    <source>
        <dbReference type="SAM" id="Phobius"/>
    </source>
</evidence>
<dbReference type="KEGG" id="bgoe:IFJ75_10850"/>
<dbReference type="AlphaFoldDB" id="A0A975BZA6"/>
<organism evidence="2 3">
    <name type="scientific">Brevundimonas goettingensis</name>
    <dbReference type="NCBI Taxonomy" id="2774190"/>
    <lineage>
        <taxon>Bacteria</taxon>
        <taxon>Pseudomonadati</taxon>
        <taxon>Pseudomonadota</taxon>
        <taxon>Alphaproteobacteria</taxon>
        <taxon>Caulobacterales</taxon>
        <taxon>Caulobacteraceae</taxon>
        <taxon>Brevundimonas</taxon>
    </lineage>
</organism>
<dbReference type="Proteomes" id="UP000663918">
    <property type="component" value="Chromosome"/>
</dbReference>
<dbReference type="RefSeq" id="WP_207868081.1">
    <property type="nucleotide sequence ID" value="NZ_CP062222.1"/>
</dbReference>
<sequence>MILTYWFSRLLIRIANVRRKTWGLVGAHEVSFLVLGIGSGLIRAELNVFDTWSPILFGVATALWLRYDLVRRQSA</sequence>
<gene>
    <name evidence="2" type="ORF">IFJ75_10850</name>
</gene>
<evidence type="ECO:0000313" key="2">
    <source>
        <dbReference type="EMBL" id="QTC89804.1"/>
    </source>
</evidence>
<protein>
    <submittedName>
        <fullName evidence="2">Uncharacterized protein</fullName>
    </submittedName>
</protein>
<accession>A0A975BZA6</accession>
<reference evidence="2" key="1">
    <citation type="submission" date="2020-09" db="EMBL/GenBank/DDBJ databases">
        <title>Brevundimonas sp. LVF2 isolated from a puddle in Goettingen, Germany.</title>
        <authorList>
            <person name="Friedrich I."/>
            <person name="Klassen A."/>
            <person name="Hannes N."/>
            <person name="Schneider D."/>
            <person name="Hertel R."/>
            <person name="Daniel R."/>
        </authorList>
    </citation>
    <scope>NUCLEOTIDE SEQUENCE</scope>
    <source>
        <strain evidence="2">LVF2</strain>
    </source>
</reference>
<dbReference type="EMBL" id="CP062222">
    <property type="protein sequence ID" value="QTC89804.1"/>
    <property type="molecule type" value="Genomic_DNA"/>
</dbReference>
<keyword evidence="1" id="KW-0472">Membrane</keyword>
<keyword evidence="1" id="KW-0812">Transmembrane</keyword>